<dbReference type="HOGENOM" id="CLU_002101_1_0_1"/>
<dbReference type="OrthoDB" id="3247418at2759"/>
<dbReference type="GeneID" id="6081160"/>
<organism evidence="3">
    <name type="scientific">Laccaria bicolor (strain S238N-H82 / ATCC MYA-4686)</name>
    <name type="common">Bicoloured deceiver</name>
    <name type="synonym">Laccaria laccata var. bicolor</name>
    <dbReference type="NCBI Taxonomy" id="486041"/>
    <lineage>
        <taxon>Eukaryota</taxon>
        <taxon>Fungi</taxon>
        <taxon>Dikarya</taxon>
        <taxon>Basidiomycota</taxon>
        <taxon>Agaricomycotina</taxon>
        <taxon>Agaricomycetes</taxon>
        <taxon>Agaricomycetidae</taxon>
        <taxon>Agaricales</taxon>
        <taxon>Agaricineae</taxon>
        <taxon>Hydnangiaceae</taxon>
        <taxon>Laccaria</taxon>
    </lineage>
</organism>
<dbReference type="RefSeq" id="XP_001885394.1">
    <property type="nucleotide sequence ID" value="XM_001885359.1"/>
</dbReference>
<evidence type="ECO:0000313" key="2">
    <source>
        <dbReference type="EMBL" id="EDR03826.1"/>
    </source>
</evidence>
<dbReference type="EMBL" id="DS547121">
    <property type="protein sequence ID" value="EDR03826.1"/>
    <property type="molecule type" value="Genomic_DNA"/>
</dbReference>
<reference evidence="2 3" key="1">
    <citation type="journal article" date="2008" name="Nature">
        <title>The genome of Laccaria bicolor provides insights into mycorrhizal symbiosis.</title>
        <authorList>
            <person name="Martin F."/>
            <person name="Aerts A."/>
            <person name="Ahren D."/>
            <person name="Brun A."/>
            <person name="Danchin E.G.J."/>
            <person name="Duchaussoy F."/>
            <person name="Gibon J."/>
            <person name="Kohler A."/>
            <person name="Lindquist E."/>
            <person name="Pereda V."/>
            <person name="Salamov A."/>
            <person name="Shapiro H.J."/>
            <person name="Wuyts J."/>
            <person name="Blaudez D."/>
            <person name="Buee M."/>
            <person name="Brokstein P."/>
            <person name="Canbaeck B."/>
            <person name="Cohen D."/>
            <person name="Courty P.E."/>
            <person name="Coutinho P.M."/>
            <person name="Delaruelle C."/>
            <person name="Detter J.C."/>
            <person name="Deveau A."/>
            <person name="DiFazio S."/>
            <person name="Duplessis S."/>
            <person name="Fraissinet-Tachet L."/>
            <person name="Lucic E."/>
            <person name="Frey-Klett P."/>
            <person name="Fourrey C."/>
            <person name="Feussner I."/>
            <person name="Gay G."/>
            <person name="Grimwood J."/>
            <person name="Hoegger P.J."/>
            <person name="Jain P."/>
            <person name="Kilaru S."/>
            <person name="Labbe J."/>
            <person name="Lin Y.C."/>
            <person name="Legue V."/>
            <person name="Le Tacon F."/>
            <person name="Marmeisse R."/>
            <person name="Melayah D."/>
            <person name="Montanini B."/>
            <person name="Muratet M."/>
            <person name="Nehls U."/>
            <person name="Niculita-Hirzel H."/>
            <person name="Oudot-Le Secq M.P."/>
            <person name="Peter M."/>
            <person name="Quesneville H."/>
            <person name="Rajashekar B."/>
            <person name="Reich M."/>
            <person name="Rouhier N."/>
            <person name="Schmutz J."/>
            <person name="Yin T."/>
            <person name="Chalot M."/>
            <person name="Henrissat B."/>
            <person name="Kuees U."/>
            <person name="Lucas S."/>
            <person name="Van de Peer Y."/>
            <person name="Podila G.K."/>
            <person name="Polle A."/>
            <person name="Pukkila P.J."/>
            <person name="Richardson P.M."/>
            <person name="Rouze P."/>
            <person name="Sanders I.R."/>
            <person name="Stajich J.E."/>
            <person name="Tunlid A."/>
            <person name="Tuskan G."/>
            <person name="Grigoriev I.V."/>
        </authorList>
    </citation>
    <scope>NUCLEOTIDE SEQUENCE [LARGE SCALE GENOMIC DNA]</scope>
    <source>
        <strain evidence="3">S238N-H82 / ATCC MYA-4686</strain>
    </source>
</reference>
<protein>
    <submittedName>
        <fullName evidence="2">Predicted protein</fullName>
    </submittedName>
</protein>
<name>B0DN79_LACBS</name>
<dbReference type="KEGG" id="lbc:LACBIDRAFT_306513"/>
<proteinExistence type="predicted"/>
<keyword evidence="3" id="KW-1185">Reference proteome</keyword>
<dbReference type="AlphaFoldDB" id="B0DN79"/>
<gene>
    <name evidence="2" type="ORF">LACBIDRAFT_306513</name>
</gene>
<feature type="signal peptide" evidence="1">
    <location>
        <begin position="1"/>
        <end position="18"/>
    </location>
</feature>
<dbReference type="Proteomes" id="UP000001194">
    <property type="component" value="Unassembled WGS sequence"/>
</dbReference>
<feature type="chain" id="PRO_5002748739" evidence="1">
    <location>
        <begin position="19"/>
        <end position="406"/>
    </location>
</feature>
<evidence type="ECO:0000313" key="3">
    <source>
        <dbReference type="Proteomes" id="UP000001194"/>
    </source>
</evidence>
<evidence type="ECO:0000256" key="1">
    <source>
        <dbReference type="SAM" id="SignalP"/>
    </source>
</evidence>
<sequence>MHNLFLGLVKHHFWVVIGTHWEEPPDDLDVTEEQEVSEKELRKAHAVMASNPSQGSLHKFSIPVLHVLCSECGIQDQIKFKGKKSKKLHFISPLLASLPMQSRSNPAAMITLEGGEKDDIEFTQSVGLEGGLLEIIIDLGDETASNDFGAMLHTEDLRQIQEDIKNMMRPTWQAGPPANFGSPAHGKLKADQWRTCIEFYLPVSLMKMWSTGGADVPDELWLWRQHAEAARQYLELYLRSLRELCPNMDLHPVHHNTLHLPDFLLRFGPIHGWWMFPFERLIGILQKVNNNYKIGELEATTLKSFCAASQLKVLVEHPGCPKVLEKCVPILHKCFLNSKIGTLMHDIHTLDQEEHAKKVKVKEVDLEEDVHCAFELYTKEKQPKRVIQYAHYDINGQGFTMENTTP</sequence>
<accession>B0DN79</accession>
<dbReference type="InParanoid" id="B0DN79"/>
<keyword evidence="1" id="KW-0732">Signal</keyword>